<organism evidence="4 5">
    <name type="scientific">Syntrophomonas wolfei</name>
    <dbReference type="NCBI Taxonomy" id="863"/>
    <lineage>
        <taxon>Bacteria</taxon>
        <taxon>Bacillati</taxon>
        <taxon>Bacillota</taxon>
        <taxon>Clostridia</taxon>
        <taxon>Eubacteriales</taxon>
        <taxon>Syntrophomonadaceae</taxon>
        <taxon>Syntrophomonas</taxon>
    </lineage>
</organism>
<dbReference type="EMBL" id="DNZF01000210">
    <property type="protein sequence ID" value="HBK54204.1"/>
    <property type="molecule type" value="Genomic_DNA"/>
</dbReference>
<dbReference type="Pfam" id="PF02604">
    <property type="entry name" value="PhdYeFM_antitox"/>
    <property type="match status" value="1"/>
</dbReference>
<comment type="caution">
    <text evidence="4">The sequence shown here is derived from an EMBL/GenBank/DDBJ whole genome shotgun (WGS) entry which is preliminary data.</text>
</comment>
<dbReference type="NCBIfam" id="TIGR01552">
    <property type="entry name" value="phd_fam"/>
    <property type="match status" value="1"/>
</dbReference>
<proteinExistence type="inferred from homology"/>
<protein>
    <recommendedName>
        <fullName evidence="2">Antitoxin</fullName>
    </recommendedName>
</protein>
<comment type="similarity">
    <text evidence="1 2">Belongs to the phD/YefM antitoxin family.</text>
</comment>
<dbReference type="AlphaFoldDB" id="A0A354YYB6"/>
<reference evidence="4 5" key="1">
    <citation type="journal article" date="2018" name="Nat. Biotechnol.">
        <title>A standardized bacterial taxonomy based on genome phylogeny substantially revises the tree of life.</title>
        <authorList>
            <person name="Parks D.H."/>
            <person name="Chuvochina M."/>
            <person name="Waite D.W."/>
            <person name="Rinke C."/>
            <person name="Skarshewski A."/>
            <person name="Chaumeil P.A."/>
            <person name="Hugenholtz P."/>
        </authorList>
    </citation>
    <scope>NUCLEOTIDE SEQUENCE [LARGE SCALE GENOMIC DNA]</scope>
    <source>
        <strain evidence="4">UBA10948</strain>
    </source>
</reference>
<evidence type="ECO:0000313" key="5">
    <source>
        <dbReference type="Proteomes" id="UP000263273"/>
    </source>
</evidence>
<sequence>MFNVTEVRQNISKIITQVIETKEPIVLLKRSKPVAYIIEAKVFEELQAKAKKAESYEKTEKAKDTLQRLAKLRGEMKPQPDSTPLIRRLREGEERSE</sequence>
<dbReference type="RefSeq" id="WP_061215197.1">
    <property type="nucleotide sequence ID" value="NZ_DCDX01000045.1"/>
</dbReference>
<evidence type="ECO:0000313" key="4">
    <source>
        <dbReference type="EMBL" id="HBK54204.1"/>
    </source>
</evidence>
<feature type="compositionally biased region" description="Basic and acidic residues" evidence="3">
    <location>
        <begin position="88"/>
        <end position="97"/>
    </location>
</feature>
<name>A0A354YYB6_9FIRM</name>
<dbReference type="STRING" id="378794.GCA_001570625_02801"/>
<evidence type="ECO:0000256" key="3">
    <source>
        <dbReference type="SAM" id="MobiDB-lite"/>
    </source>
</evidence>
<accession>A0A354YYB6</accession>
<dbReference type="Proteomes" id="UP000263273">
    <property type="component" value="Unassembled WGS sequence"/>
</dbReference>
<comment type="function">
    <text evidence="2">Antitoxin component of a type II toxin-antitoxin (TA) system.</text>
</comment>
<gene>
    <name evidence="4" type="ORF">DDZ44_09740</name>
</gene>
<dbReference type="SUPFAM" id="SSF143120">
    <property type="entry name" value="YefM-like"/>
    <property type="match status" value="1"/>
</dbReference>
<evidence type="ECO:0000256" key="2">
    <source>
        <dbReference type="RuleBase" id="RU362080"/>
    </source>
</evidence>
<feature type="region of interest" description="Disordered" evidence="3">
    <location>
        <begin position="70"/>
        <end position="97"/>
    </location>
</feature>
<dbReference type="Gene3D" id="3.40.1620.10">
    <property type="entry name" value="YefM-like domain"/>
    <property type="match status" value="1"/>
</dbReference>
<evidence type="ECO:0000256" key="1">
    <source>
        <dbReference type="ARBA" id="ARBA00009981"/>
    </source>
</evidence>
<dbReference type="InterPro" id="IPR036165">
    <property type="entry name" value="YefM-like_sf"/>
</dbReference>
<dbReference type="InterPro" id="IPR006442">
    <property type="entry name" value="Antitoxin_Phd/YefM"/>
</dbReference>